<dbReference type="AlphaFoldDB" id="A0A9N7V919"/>
<dbReference type="Proteomes" id="UP001153269">
    <property type="component" value="Unassembled WGS sequence"/>
</dbReference>
<comment type="caution">
    <text evidence="1">The sequence shown here is derived from an EMBL/GenBank/DDBJ whole genome shotgun (WGS) entry which is preliminary data.</text>
</comment>
<organism evidence="1 2">
    <name type="scientific">Pleuronectes platessa</name>
    <name type="common">European plaice</name>
    <dbReference type="NCBI Taxonomy" id="8262"/>
    <lineage>
        <taxon>Eukaryota</taxon>
        <taxon>Metazoa</taxon>
        <taxon>Chordata</taxon>
        <taxon>Craniata</taxon>
        <taxon>Vertebrata</taxon>
        <taxon>Euteleostomi</taxon>
        <taxon>Actinopterygii</taxon>
        <taxon>Neopterygii</taxon>
        <taxon>Teleostei</taxon>
        <taxon>Neoteleostei</taxon>
        <taxon>Acanthomorphata</taxon>
        <taxon>Carangaria</taxon>
        <taxon>Pleuronectiformes</taxon>
        <taxon>Pleuronectoidei</taxon>
        <taxon>Pleuronectidae</taxon>
        <taxon>Pleuronectes</taxon>
    </lineage>
</organism>
<proteinExistence type="predicted"/>
<dbReference type="EMBL" id="CADEAL010003914">
    <property type="protein sequence ID" value="CAB1446421.1"/>
    <property type="molecule type" value="Genomic_DNA"/>
</dbReference>
<reference evidence="1" key="1">
    <citation type="submission" date="2020-03" db="EMBL/GenBank/DDBJ databases">
        <authorList>
            <person name="Weist P."/>
        </authorList>
    </citation>
    <scope>NUCLEOTIDE SEQUENCE</scope>
</reference>
<evidence type="ECO:0000313" key="1">
    <source>
        <dbReference type="EMBL" id="CAB1446421.1"/>
    </source>
</evidence>
<gene>
    <name evidence="1" type="ORF">PLEPLA_LOCUS34148</name>
</gene>
<sequence length="147" mass="15701">MALANGRASPVPGTTDSRWHPLLYLRGQRDSMAISIQLASACPCQAGIMLQPCHPARITSTARSLLLTNVGEDPLGERPWRPIPGSVLVGRCLYGLPQSDRATTPPPAGQLITAPVFLTPSSPAPAIHNIIKPSLIHEALAWWSVCL</sequence>
<protein>
    <submittedName>
        <fullName evidence="1">Uncharacterized protein</fullName>
    </submittedName>
</protein>
<accession>A0A9N7V919</accession>
<name>A0A9N7V919_PLEPL</name>
<keyword evidence="2" id="KW-1185">Reference proteome</keyword>
<evidence type="ECO:0000313" key="2">
    <source>
        <dbReference type="Proteomes" id="UP001153269"/>
    </source>
</evidence>